<dbReference type="EMBL" id="KE561370">
    <property type="protein sequence ID" value="EPZ30845.1"/>
    <property type="molecule type" value="Genomic_DNA"/>
</dbReference>
<dbReference type="HOGENOM" id="CLU_2347884_0_0_1"/>
<dbReference type="Proteomes" id="UP000281549">
    <property type="component" value="Unassembled WGS sequence"/>
</dbReference>
<keyword evidence="3" id="KW-1185">Reference proteome</keyword>
<accession>A0A075AQ36</accession>
<name>A0A075AQ36_ROZAC</name>
<reference evidence="4" key="2">
    <citation type="journal article" date="2018" name="Nat. Microbiol.">
        <title>Leveraging single-cell genomics to expand the fungal tree of life.</title>
        <authorList>
            <person name="Ahrendt S.R."/>
            <person name="Quandt C.A."/>
            <person name="Ciobanu D."/>
            <person name="Clum A."/>
            <person name="Salamov A."/>
            <person name="Andreopoulos B."/>
            <person name="Cheng J.F."/>
            <person name="Woyke T."/>
            <person name="Pelin A."/>
            <person name="Henrissat B."/>
            <person name="Reynolds N.K."/>
            <person name="Benny G.L."/>
            <person name="Smith M.E."/>
            <person name="James T.Y."/>
            <person name="Grigoriev I.V."/>
        </authorList>
    </citation>
    <scope>NUCLEOTIDE SEQUENCE [LARGE SCALE GENOMIC DNA]</scope>
    <source>
        <strain evidence="4">CSF55</strain>
    </source>
</reference>
<dbReference type="AlphaFoldDB" id="A0A075AQ36"/>
<organism evidence="1 3">
    <name type="scientific">Rozella allomycis (strain CSF55)</name>
    <dbReference type="NCBI Taxonomy" id="988480"/>
    <lineage>
        <taxon>Eukaryota</taxon>
        <taxon>Fungi</taxon>
        <taxon>Fungi incertae sedis</taxon>
        <taxon>Cryptomycota</taxon>
        <taxon>Cryptomycota incertae sedis</taxon>
        <taxon>Rozella</taxon>
    </lineage>
</organism>
<dbReference type="EMBL" id="ML005126">
    <property type="protein sequence ID" value="RKP20008.1"/>
    <property type="molecule type" value="Genomic_DNA"/>
</dbReference>
<dbReference type="Proteomes" id="UP000030755">
    <property type="component" value="Unassembled WGS sequence"/>
</dbReference>
<reference evidence="2" key="3">
    <citation type="submission" date="2018-08" db="EMBL/GenBank/DDBJ databases">
        <title>Leveraging single-cell genomics to expand the Fungal Tree of Life.</title>
        <authorList>
            <consortium name="DOE Joint Genome Institute"/>
            <person name="Ahrendt S.R."/>
            <person name="Quandt C.A."/>
            <person name="Ciobanu D."/>
            <person name="Clum A."/>
            <person name="Salamov A."/>
            <person name="Andreopoulos B."/>
            <person name="Cheng J.-F."/>
            <person name="Woyke T."/>
            <person name="Pelin A."/>
            <person name="Henrissat B."/>
            <person name="Reynolds N."/>
            <person name="Benny G.L."/>
            <person name="Smith M.E."/>
            <person name="James T.Y."/>
            <person name="Grigoriev I.V."/>
        </authorList>
    </citation>
    <scope>NUCLEOTIDE SEQUENCE</scope>
    <source>
        <strain evidence="2">CSF55</strain>
    </source>
</reference>
<sequence length="97" mass="11259">MSSFLGISRKLYRILLQHSTLDRSASITIGRRIIESCIIDEKVDYPKLNGILEYLGAELEYRNILNTHYKYLNLDSKERIEKTARMVGLELPKTAEQ</sequence>
<evidence type="ECO:0000313" key="2">
    <source>
        <dbReference type="EMBL" id="RKP20008.1"/>
    </source>
</evidence>
<reference evidence="1 3" key="1">
    <citation type="journal article" date="2013" name="Curr. Biol.">
        <title>Shared signatures of parasitism and phylogenomics unite Cryptomycota and microsporidia.</title>
        <authorList>
            <person name="James T.Y."/>
            <person name="Pelin A."/>
            <person name="Bonen L."/>
            <person name="Ahrendt S."/>
            <person name="Sain D."/>
            <person name="Corradi N."/>
            <person name="Stajich J.E."/>
        </authorList>
    </citation>
    <scope>NUCLEOTIDE SEQUENCE [LARGE SCALE GENOMIC DNA]</scope>
    <source>
        <strain evidence="1 3">CSF55</strain>
        <strain evidence="1 3">CSF55</strain>
    </source>
</reference>
<evidence type="ECO:0000313" key="1">
    <source>
        <dbReference type="EMBL" id="EPZ30845.1"/>
    </source>
</evidence>
<evidence type="ECO:0000313" key="4">
    <source>
        <dbReference type="Proteomes" id="UP000281549"/>
    </source>
</evidence>
<proteinExistence type="predicted"/>
<protein>
    <submittedName>
        <fullName evidence="1">Uncharacterized protein</fullName>
    </submittedName>
</protein>
<gene>
    <name evidence="1" type="ORF">O9G_003080</name>
    <name evidence="2" type="ORF">ROZALSC1DRAFT_28458</name>
</gene>
<dbReference type="OrthoDB" id="15893at2759"/>
<evidence type="ECO:0000313" key="3">
    <source>
        <dbReference type="Proteomes" id="UP000030755"/>
    </source>
</evidence>